<accession>A0A2J1E0F0</accession>
<dbReference type="Pfam" id="PF01844">
    <property type="entry name" value="HNH"/>
    <property type="match status" value="1"/>
</dbReference>
<protein>
    <recommendedName>
        <fullName evidence="1">HNH domain-containing protein</fullName>
    </recommendedName>
</protein>
<organism evidence="2 3">
    <name type="scientific">Dehalococcoides mccartyi</name>
    <dbReference type="NCBI Taxonomy" id="61435"/>
    <lineage>
        <taxon>Bacteria</taxon>
        <taxon>Bacillati</taxon>
        <taxon>Chloroflexota</taxon>
        <taxon>Dehalococcoidia</taxon>
        <taxon>Dehalococcoidales</taxon>
        <taxon>Dehalococcoidaceae</taxon>
        <taxon>Dehalococcoides</taxon>
    </lineage>
</organism>
<evidence type="ECO:0000313" key="3">
    <source>
        <dbReference type="Proteomes" id="UP000233649"/>
    </source>
</evidence>
<dbReference type="GO" id="GO:0008270">
    <property type="term" value="F:zinc ion binding"/>
    <property type="evidence" value="ECO:0007669"/>
    <property type="project" value="InterPro"/>
</dbReference>
<evidence type="ECO:0000259" key="1">
    <source>
        <dbReference type="Pfam" id="PF01844"/>
    </source>
</evidence>
<dbReference type="AlphaFoldDB" id="A0A2J1E0F0"/>
<dbReference type="Proteomes" id="UP000233649">
    <property type="component" value="Unassembled WGS sequence"/>
</dbReference>
<sequence length="297" mass="33947">MVNYWFVTQDPKVLEYKPPGLWVLNRFRKSMNKLHIKIGDWVAVYEPIHDRDKIQSNGSSAIVALARITNTFSSWQPDGDFWKVAESELVYKNDVGIPAAIAVKILANDKSITGRRIGLFLNRNYSGRITNIGPKKFYTIANYFVSDESETDEDYQSRIEMATALENPTSIPSEPRYIESKGRKILTTDPSLGKFCLERANFKCELDINHTSFISKITSKSYVELHHLIPLKAQINFKSKLDNSANIVALCPNCHRLLHHAIETTKKDSLRTLLDNRTSELIKCGTPIVFDELLQYY</sequence>
<dbReference type="CDD" id="cd00085">
    <property type="entry name" value="HNHc"/>
    <property type="match status" value="1"/>
</dbReference>
<dbReference type="GO" id="GO:0003676">
    <property type="term" value="F:nucleic acid binding"/>
    <property type="evidence" value="ECO:0007669"/>
    <property type="project" value="InterPro"/>
</dbReference>
<comment type="caution">
    <text evidence="2">The sequence shown here is derived from an EMBL/GenBank/DDBJ whole genome shotgun (WGS) entry which is preliminary data.</text>
</comment>
<dbReference type="InterPro" id="IPR003615">
    <property type="entry name" value="HNH_nuc"/>
</dbReference>
<gene>
    <name evidence="2" type="ORF">CVH13_00117</name>
</gene>
<dbReference type="InterPro" id="IPR002711">
    <property type="entry name" value="HNH"/>
</dbReference>
<dbReference type="EMBL" id="PHFD01000038">
    <property type="protein sequence ID" value="PKH47959.1"/>
    <property type="molecule type" value="Genomic_DNA"/>
</dbReference>
<dbReference type="GO" id="GO:0004519">
    <property type="term" value="F:endonuclease activity"/>
    <property type="evidence" value="ECO:0007669"/>
    <property type="project" value="InterPro"/>
</dbReference>
<proteinExistence type="predicted"/>
<reference evidence="2 3" key="1">
    <citation type="journal article" date="2017" name="FEMS Microbiol. Ecol.">
        <title>Reconstructed genomes of novel Dehalococcoides mccartyi strains from 1,2,3,4-tetrachlorodibenzo-p-dioxin-dechlorinating enrichment cultures reveal divergent reductive dehalogenase gene profiles.</title>
        <authorList>
            <person name="Dam H.T."/>
            <person name="Vollmers J."/>
            <person name="Kaster A.K."/>
            <person name="Haggblom M.M."/>
        </authorList>
    </citation>
    <scope>NUCLEOTIDE SEQUENCE [LARGE SCALE GENOMIC DNA]</scope>
    <source>
        <strain evidence="2 3">H1-3-2.001</strain>
    </source>
</reference>
<feature type="domain" description="HNH" evidence="1">
    <location>
        <begin position="221"/>
        <end position="260"/>
    </location>
</feature>
<evidence type="ECO:0000313" key="2">
    <source>
        <dbReference type="EMBL" id="PKH47959.1"/>
    </source>
</evidence>
<name>A0A2J1E0F0_9CHLR</name>